<keyword evidence="4" id="KW-0802">TPR repeat</keyword>
<gene>
    <name evidence="7" type="primary">AIPL1</name>
</gene>
<organism evidence="7 8">
    <name type="scientific">Gallus gallus</name>
    <name type="common">Chicken</name>
    <dbReference type="NCBI Taxonomy" id="9031"/>
    <lineage>
        <taxon>Eukaryota</taxon>
        <taxon>Metazoa</taxon>
        <taxon>Chordata</taxon>
        <taxon>Craniata</taxon>
        <taxon>Vertebrata</taxon>
        <taxon>Euteleostomi</taxon>
        <taxon>Archelosauria</taxon>
        <taxon>Archosauria</taxon>
        <taxon>Dinosauria</taxon>
        <taxon>Saurischia</taxon>
        <taxon>Theropoda</taxon>
        <taxon>Coelurosauria</taxon>
        <taxon>Aves</taxon>
        <taxon>Neognathae</taxon>
        <taxon>Galloanserae</taxon>
        <taxon>Galliformes</taxon>
        <taxon>Phasianidae</taxon>
        <taxon>Phasianinae</taxon>
        <taxon>Gallus</taxon>
    </lineage>
</organism>
<feature type="compositionally biased region" description="Basic and acidic residues" evidence="5">
    <location>
        <begin position="467"/>
        <end position="493"/>
    </location>
</feature>
<evidence type="ECO:0000256" key="1">
    <source>
        <dbReference type="ARBA" id="ARBA00004496"/>
    </source>
</evidence>
<proteinExistence type="predicted"/>
<dbReference type="Proteomes" id="UP000000539">
    <property type="component" value="Chromosome 4"/>
</dbReference>
<evidence type="ECO:0000256" key="2">
    <source>
        <dbReference type="ARBA" id="ARBA00022490"/>
    </source>
</evidence>
<dbReference type="PANTHER" id="PTHR11242:SF1">
    <property type="entry name" value="PPIASE FKBP-TYPE DOMAIN-CONTAINING PROTEIN"/>
    <property type="match status" value="1"/>
</dbReference>
<feature type="compositionally biased region" description="Gly residues" evidence="5">
    <location>
        <begin position="352"/>
        <end position="371"/>
    </location>
</feature>
<dbReference type="InterPro" id="IPR039663">
    <property type="entry name" value="AIP/AIPL1/TTC9"/>
</dbReference>
<evidence type="ECO:0000256" key="3">
    <source>
        <dbReference type="ARBA" id="ARBA00022737"/>
    </source>
</evidence>
<feature type="region of interest" description="Disordered" evidence="5">
    <location>
        <begin position="327"/>
        <end position="390"/>
    </location>
</feature>
<dbReference type="GO" id="GO:0003755">
    <property type="term" value="F:peptidyl-prolyl cis-trans isomerase activity"/>
    <property type="evidence" value="ECO:0007669"/>
    <property type="project" value="InterPro"/>
</dbReference>
<protein>
    <submittedName>
        <fullName evidence="7">Aryl hydrocarbon receptor interacting protein like 1</fullName>
    </submittedName>
</protein>
<dbReference type="PANTHER" id="PTHR11242">
    <property type="entry name" value="ARYL HYDROCARBON RECEPTOR INTERACTING PROTEIN RELATED"/>
    <property type="match status" value="1"/>
</dbReference>
<reference evidence="7" key="3">
    <citation type="submission" date="2025-09" db="UniProtKB">
        <authorList>
            <consortium name="Ensembl"/>
        </authorList>
    </citation>
    <scope>IDENTIFICATION</scope>
    <source>
        <strain evidence="7">broiler</strain>
    </source>
</reference>
<keyword evidence="2" id="KW-0963">Cytoplasm</keyword>
<feature type="domain" description="AIP/AIPL N-terminal FKBP-type PPIase" evidence="6">
    <location>
        <begin position="27"/>
        <end position="154"/>
    </location>
</feature>
<keyword evidence="8" id="KW-1185">Reference proteome</keyword>
<feature type="region of interest" description="Disordered" evidence="5">
    <location>
        <begin position="601"/>
        <end position="684"/>
    </location>
</feature>
<feature type="compositionally biased region" description="Low complexity" evidence="5">
    <location>
        <begin position="563"/>
        <end position="572"/>
    </location>
</feature>
<dbReference type="InterPro" id="IPR011990">
    <property type="entry name" value="TPR-like_helical_dom_sf"/>
</dbReference>
<dbReference type="Pfam" id="PF23322">
    <property type="entry name" value="PPIase_AIP"/>
    <property type="match status" value="1"/>
</dbReference>
<keyword evidence="3" id="KW-0677">Repeat</keyword>
<sequence>MEETYLLNVEGVRKKILHGGRGELPKFQDGSKITFHFQTLKDNFERTVIDDSREAGMPMEIIVGKMFKIEIWETLLCSMRTGEVAEFWCDAIHTGMYALVSKGMRRIAEGRDPLEGQKHRCGMGNMFDYHSTGYDDLDELQRTPQPLIFIMELFRVEEPSAYKRDTWAMSKEEKLAAVPVLHSEGNRLVLQKDFQRAAEKYQEAVICLRNLQAKEKPWEEGWLKLESLVTPLVLNYCQCQLELGEYYEVLEHTTELLQKHNDNAKAYFKRAKAHAAVWNEREAREDFLRVAHLDPAMAAAVKKELKLLGERMRKKHVEDRKRYQGLFQQPRGGRAGVGGGRQEEVVSHGEEQGTGMGEAGGGEGGGKAGDGCGKEARGRGTAPGEAEVVGNGVGEGGGVKLGACRAELESCGAERELEGGEEEEEAVEEEEGKVMVEEEEKEMVEKEEEVVKEAVDEEEKTTEEEQEGKKEAVEGEEEREKETVEGEEEVGRVEEEDEVEEMEAVVKEQEGKKETVEEKEEREETVEREEEKEKLEEEENSAAEMEKLAVGQHEVSEKGELMQGQEADGAEGADARSMAGEESGRAAELAPAYLDQRTAQGELGQGSCGGQRAHNFPITDLTNGGELQVRPSAADEDLDGGIEVPSYPTPAKERDGATSGAEAPLEQCGESRELEAVATGHGQA</sequence>
<dbReference type="InterPro" id="IPR056277">
    <property type="entry name" value="PPIase_AIP"/>
</dbReference>
<evidence type="ECO:0000313" key="8">
    <source>
        <dbReference type="Proteomes" id="UP000000539"/>
    </source>
</evidence>
<feature type="compositionally biased region" description="Basic and acidic residues" evidence="5">
    <location>
        <begin position="504"/>
        <end position="516"/>
    </location>
</feature>
<feature type="compositionally biased region" description="Acidic residues" evidence="5">
    <location>
        <begin position="494"/>
        <end position="503"/>
    </location>
</feature>
<feature type="compositionally biased region" description="Acidic residues" evidence="5">
    <location>
        <begin position="517"/>
        <end position="528"/>
    </location>
</feature>
<reference evidence="7" key="1">
    <citation type="submission" date="2020-11" db="EMBL/GenBank/DDBJ databases">
        <title>Gallus gallus (Chicken) genome, bGalGal1, GRCg7b, maternal haplotype autosomes + Z &amp; W.</title>
        <authorList>
            <person name="Warren W."/>
            <person name="Formenti G."/>
            <person name="Fedrigo O."/>
            <person name="Haase B."/>
            <person name="Mountcastle J."/>
            <person name="Balacco J."/>
            <person name="Tracey A."/>
            <person name="Schneider V."/>
            <person name="Okimoto R."/>
            <person name="Cheng H."/>
            <person name="Hawken R."/>
            <person name="Howe K."/>
            <person name="Jarvis E.D."/>
        </authorList>
    </citation>
    <scope>NUCLEOTIDE SEQUENCE [LARGE SCALE GENOMIC DNA]</scope>
    <source>
        <strain evidence="7">Broiler</strain>
    </source>
</reference>
<dbReference type="GO" id="GO:0005737">
    <property type="term" value="C:cytoplasm"/>
    <property type="evidence" value="ECO:0007669"/>
    <property type="project" value="UniProtKB-SubCell"/>
</dbReference>
<dbReference type="InterPro" id="IPR046357">
    <property type="entry name" value="PPIase_dom_sf"/>
</dbReference>
<evidence type="ECO:0000313" key="7">
    <source>
        <dbReference type="Ensembl" id="ENSGALP00010022317.1"/>
    </source>
</evidence>
<feature type="compositionally biased region" description="Acidic residues" evidence="5">
    <location>
        <begin position="455"/>
        <end position="466"/>
    </location>
</feature>
<feature type="compositionally biased region" description="Basic and acidic residues" evidence="5">
    <location>
        <begin position="341"/>
        <end position="351"/>
    </location>
</feature>
<name>A0A8V0YUA5_CHICK</name>
<feature type="compositionally biased region" description="Acidic residues" evidence="5">
    <location>
        <begin position="419"/>
        <end position="448"/>
    </location>
</feature>
<dbReference type="GeneTree" id="ENSGT00390000001289"/>
<evidence type="ECO:0000256" key="5">
    <source>
        <dbReference type="SAM" id="MobiDB-lite"/>
    </source>
</evidence>
<dbReference type="AlphaFoldDB" id="A0A8V0YUA5"/>
<dbReference type="Gene3D" id="1.25.40.10">
    <property type="entry name" value="Tetratricopeptide repeat domain"/>
    <property type="match status" value="1"/>
</dbReference>
<dbReference type="Ensembl" id="ENSGALT00010038572.1">
    <property type="protein sequence ID" value="ENSGALP00010022317.1"/>
    <property type="gene ID" value="ENSGALG00010016021.1"/>
</dbReference>
<dbReference type="SUPFAM" id="SSF48452">
    <property type="entry name" value="TPR-like"/>
    <property type="match status" value="1"/>
</dbReference>
<dbReference type="SUPFAM" id="SSF54534">
    <property type="entry name" value="FKBP-like"/>
    <property type="match status" value="1"/>
</dbReference>
<comment type="subcellular location">
    <subcellularLocation>
        <location evidence="1">Cytoplasm</location>
    </subcellularLocation>
</comment>
<feature type="region of interest" description="Disordered" evidence="5">
    <location>
        <begin position="412"/>
        <end position="586"/>
    </location>
</feature>
<dbReference type="FunCoup" id="A0A8V0YUA5">
    <property type="interactions" value="9"/>
</dbReference>
<evidence type="ECO:0000256" key="4">
    <source>
        <dbReference type="ARBA" id="ARBA00022803"/>
    </source>
</evidence>
<dbReference type="GlyGen" id="A0A8V0YUA5">
    <property type="glycosylation" value="1 site"/>
</dbReference>
<dbReference type="Gene3D" id="3.10.50.40">
    <property type="match status" value="1"/>
</dbReference>
<dbReference type="FunFam" id="1.25.40.10:FF:000052">
    <property type="entry name" value="Aryl-hydrocarbon-interacting protein-like 1"/>
    <property type="match status" value="1"/>
</dbReference>
<accession>A0A8V0YUA5</accession>
<reference evidence="7" key="2">
    <citation type="submission" date="2025-08" db="UniProtKB">
        <authorList>
            <consortium name="Ensembl"/>
        </authorList>
    </citation>
    <scope>IDENTIFICATION</scope>
    <source>
        <strain evidence="7">broiler</strain>
    </source>
</reference>
<evidence type="ECO:0000259" key="6">
    <source>
        <dbReference type="Pfam" id="PF23322"/>
    </source>
</evidence>